<dbReference type="Proteomes" id="UP001500218">
    <property type="component" value="Unassembled WGS sequence"/>
</dbReference>
<keyword evidence="1" id="KW-0472">Membrane</keyword>
<name>A0ABP4Z2Z1_9ACTN</name>
<feature type="transmembrane region" description="Helical" evidence="1">
    <location>
        <begin position="118"/>
        <end position="142"/>
    </location>
</feature>
<gene>
    <name evidence="2" type="ORF">GCM10009682_61210</name>
</gene>
<feature type="transmembrane region" description="Helical" evidence="1">
    <location>
        <begin position="174"/>
        <end position="192"/>
    </location>
</feature>
<accession>A0ABP4Z2Z1</accession>
<feature type="transmembrane region" description="Helical" evidence="1">
    <location>
        <begin position="6"/>
        <end position="28"/>
    </location>
</feature>
<comment type="caution">
    <text evidence="2">The sequence shown here is derived from an EMBL/GenBank/DDBJ whole genome shotgun (WGS) entry which is preliminary data.</text>
</comment>
<feature type="transmembrane region" description="Helical" evidence="1">
    <location>
        <begin position="40"/>
        <end position="64"/>
    </location>
</feature>
<proteinExistence type="predicted"/>
<evidence type="ECO:0000256" key="1">
    <source>
        <dbReference type="SAM" id="Phobius"/>
    </source>
</evidence>
<organism evidence="2 3">
    <name type="scientific">Luedemannella flava</name>
    <dbReference type="NCBI Taxonomy" id="349316"/>
    <lineage>
        <taxon>Bacteria</taxon>
        <taxon>Bacillati</taxon>
        <taxon>Actinomycetota</taxon>
        <taxon>Actinomycetes</taxon>
        <taxon>Micromonosporales</taxon>
        <taxon>Micromonosporaceae</taxon>
        <taxon>Luedemannella</taxon>
    </lineage>
</organism>
<feature type="transmembrane region" description="Helical" evidence="1">
    <location>
        <begin position="76"/>
        <end position="97"/>
    </location>
</feature>
<evidence type="ECO:0000313" key="3">
    <source>
        <dbReference type="Proteomes" id="UP001500218"/>
    </source>
</evidence>
<dbReference type="RefSeq" id="WP_344140025.1">
    <property type="nucleotide sequence ID" value="NZ_BAAALT010000284.1"/>
</dbReference>
<protein>
    <submittedName>
        <fullName evidence="2">Uncharacterized protein</fullName>
    </submittedName>
</protein>
<keyword evidence="3" id="KW-1185">Reference proteome</keyword>
<keyword evidence="1" id="KW-0812">Transmembrane</keyword>
<keyword evidence="1" id="KW-1133">Transmembrane helix</keyword>
<evidence type="ECO:0000313" key="2">
    <source>
        <dbReference type="EMBL" id="GAA1834634.1"/>
    </source>
</evidence>
<dbReference type="EMBL" id="BAAALT010000284">
    <property type="protein sequence ID" value="GAA1834634.1"/>
    <property type="molecule type" value="Genomic_DNA"/>
</dbReference>
<reference evidence="3" key="1">
    <citation type="journal article" date="2019" name="Int. J. Syst. Evol. Microbiol.">
        <title>The Global Catalogue of Microorganisms (GCM) 10K type strain sequencing project: providing services to taxonomists for standard genome sequencing and annotation.</title>
        <authorList>
            <consortium name="The Broad Institute Genomics Platform"/>
            <consortium name="The Broad Institute Genome Sequencing Center for Infectious Disease"/>
            <person name="Wu L."/>
            <person name="Ma J."/>
        </authorList>
    </citation>
    <scope>NUCLEOTIDE SEQUENCE [LARGE SCALE GENOMIC DNA]</scope>
    <source>
        <strain evidence="3">JCM 13250</strain>
    </source>
</reference>
<sequence>MLWALGQPVAALGLIGAFIAGATLRTLVHRRVAGRFGGSTAVSAGSAVGALGAITLVFTGTGWWRPTGARRALAVAAGPVAVLAAGEACLAGFAVAFPAQRASLRLNYPSDVLRGVVGVTPAAQVTLSLAVGLLCFGVLALLPVPPLDGFRLGSAAILQPAPVSAPALGLVGEWPAVLGALTLLLTAVIPLGDRTPLLAALDLLATPLLRVWA</sequence>